<evidence type="ECO:0000256" key="4">
    <source>
        <dbReference type="ARBA" id="ARBA00023224"/>
    </source>
</evidence>
<name>A0A372LDU5_9BACI</name>
<evidence type="ECO:0000256" key="5">
    <source>
        <dbReference type="ARBA" id="ARBA00029447"/>
    </source>
</evidence>
<dbReference type="SUPFAM" id="SSF58104">
    <property type="entry name" value="Methyl-accepting chemotaxis protein (MCP) signaling domain"/>
    <property type="match status" value="1"/>
</dbReference>
<dbReference type="Proteomes" id="UP000264541">
    <property type="component" value="Unassembled WGS sequence"/>
</dbReference>
<evidence type="ECO:0000313" key="12">
    <source>
        <dbReference type="Proteomes" id="UP000264541"/>
    </source>
</evidence>
<dbReference type="Gene3D" id="1.10.287.950">
    <property type="entry name" value="Methyl-accepting chemotaxis protein"/>
    <property type="match status" value="1"/>
</dbReference>
<dbReference type="PANTHER" id="PTHR32089">
    <property type="entry name" value="METHYL-ACCEPTING CHEMOTAXIS PROTEIN MCPB"/>
    <property type="match status" value="1"/>
</dbReference>
<dbReference type="Pfam" id="PF00015">
    <property type="entry name" value="MCPsignal"/>
    <property type="match status" value="1"/>
</dbReference>
<feature type="transmembrane region" description="Helical" evidence="8">
    <location>
        <begin position="167"/>
        <end position="190"/>
    </location>
</feature>
<keyword evidence="8" id="KW-0812">Transmembrane</keyword>
<dbReference type="PANTHER" id="PTHR32089:SF112">
    <property type="entry name" value="LYSOZYME-LIKE PROTEIN-RELATED"/>
    <property type="match status" value="1"/>
</dbReference>
<dbReference type="GO" id="GO:0006935">
    <property type="term" value="P:chemotaxis"/>
    <property type="evidence" value="ECO:0007669"/>
    <property type="project" value="InterPro"/>
</dbReference>
<evidence type="ECO:0000256" key="7">
    <source>
        <dbReference type="SAM" id="Coils"/>
    </source>
</evidence>
<feature type="coiled-coil region" evidence="7">
    <location>
        <begin position="236"/>
        <end position="263"/>
    </location>
</feature>
<feature type="coiled-coil region" evidence="7">
    <location>
        <begin position="474"/>
        <end position="526"/>
    </location>
</feature>
<evidence type="ECO:0000256" key="2">
    <source>
        <dbReference type="ARBA" id="ARBA00022475"/>
    </source>
</evidence>
<feature type="domain" description="Methyl-accepting transducer" evidence="9">
    <location>
        <begin position="263"/>
        <end position="513"/>
    </location>
</feature>
<evidence type="ECO:0000256" key="1">
    <source>
        <dbReference type="ARBA" id="ARBA00004236"/>
    </source>
</evidence>
<accession>A0A372LDU5</accession>
<evidence type="ECO:0000259" key="9">
    <source>
        <dbReference type="PROSITE" id="PS50111"/>
    </source>
</evidence>
<dbReference type="GO" id="GO:0004888">
    <property type="term" value="F:transmembrane signaling receptor activity"/>
    <property type="evidence" value="ECO:0007669"/>
    <property type="project" value="InterPro"/>
</dbReference>
<organism evidence="11 12">
    <name type="scientific">Peribacillus saganii</name>
    <dbReference type="NCBI Taxonomy" id="2303992"/>
    <lineage>
        <taxon>Bacteria</taxon>
        <taxon>Bacillati</taxon>
        <taxon>Bacillota</taxon>
        <taxon>Bacilli</taxon>
        <taxon>Bacillales</taxon>
        <taxon>Bacillaceae</taxon>
        <taxon>Peribacillus</taxon>
    </lineage>
</organism>
<evidence type="ECO:0000256" key="6">
    <source>
        <dbReference type="PROSITE-ProRule" id="PRU00284"/>
    </source>
</evidence>
<dbReference type="Pfam" id="PF00672">
    <property type="entry name" value="HAMP"/>
    <property type="match status" value="1"/>
</dbReference>
<dbReference type="OrthoDB" id="2010115at2"/>
<keyword evidence="12" id="KW-1185">Reference proteome</keyword>
<dbReference type="PROSITE" id="PS50885">
    <property type="entry name" value="HAMP"/>
    <property type="match status" value="1"/>
</dbReference>
<dbReference type="InterPro" id="IPR003660">
    <property type="entry name" value="HAMP_dom"/>
</dbReference>
<dbReference type="AlphaFoldDB" id="A0A372LDU5"/>
<keyword evidence="7" id="KW-0175">Coiled coil</keyword>
<dbReference type="GO" id="GO:0007165">
    <property type="term" value="P:signal transduction"/>
    <property type="evidence" value="ECO:0007669"/>
    <property type="project" value="UniProtKB-KW"/>
</dbReference>
<dbReference type="InterPro" id="IPR004090">
    <property type="entry name" value="Chemotax_Me-accpt_rcpt"/>
</dbReference>
<evidence type="ECO:0000256" key="3">
    <source>
        <dbReference type="ARBA" id="ARBA00023136"/>
    </source>
</evidence>
<dbReference type="PROSITE" id="PS50111">
    <property type="entry name" value="CHEMOTAXIS_TRANSDUC_2"/>
    <property type="match status" value="1"/>
</dbReference>
<keyword evidence="3 8" id="KW-0472">Membrane</keyword>
<reference evidence="11 12" key="1">
    <citation type="submission" date="2018-08" db="EMBL/GenBank/DDBJ databases">
        <title>Bacillus chawlae sp. nov., Bacillus glennii sp. nov., and Bacillus saganii sp. nov. Isolated from the Vehicle Assembly Building at Kennedy Space Center where the Viking Spacecraft were Assembled.</title>
        <authorList>
            <person name="Seuylemezian A."/>
            <person name="Vaishampayan P."/>
        </authorList>
    </citation>
    <scope>NUCLEOTIDE SEQUENCE [LARGE SCALE GENOMIC DNA]</scope>
    <source>
        <strain evidence="11 12">V47-23a</strain>
    </source>
</reference>
<dbReference type="SMART" id="SM00304">
    <property type="entry name" value="HAMP"/>
    <property type="match status" value="1"/>
</dbReference>
<keyword evidence="2" id="KW-1003">Cell membrane</keyword>
<dbReference type="InterPro" id="IPR004089">
    <property type="entry name" value="MCPsignal_dom"/>
</dbReference>
<dbReference type="GO" id="GO:0005886">
    <property type="term" value="C:plasma membrane"/>
    <property type="evidence" value="ECO:0007669"/>
    <property type="project" value="UniProtKB-SubCell"/>
</dbReference>
<gene>
    <name evidence="11" type="ORF">D0469_19015</name>
</gene>
<feature type="domain" description="HAMP" evidence="10">
    <location>
        <begin position="191"/>
        <end position="244"/>
    </location>
</feature>
<dbReference type="PRINTS" id="PR00260">
    <property type="entry name" value="CHEMTRNSDUCR"/>
</dbReference>
<dbReference type="EMBL" id="QVTE01000057">
    <property type="protein sequence ID" value="RFU64308.1"/>
    <property type="molecule type" value="Genomic_DNA"/>
</dbReference>
<evidence type="ECO:0000259" key="10">
    <source>
        <dbReference type="PROSITE" id="PS50885"/>
    </source>
</evidence>
<proteinExistence type="inferred from homology"/>
<comment type="caution">
    <text evidence="11">The sequence shown here is derived from an EMBL/GenBank/DDBJ whole genome shotgun (WGS) entry which is preliminary data.</text>
</comment>
<evidence type="ECO:0000313" key="11">
    <source>
        <dbReference type="EMBL" id="RFU64308.1"/>
    </source>
</evidence>
<keyword evidence="8" id="KW-1133">Transmembrane helix</keyword>
<dbReference type="SMART" id="SM00283">
    <property type="entry name" value="MA"/>
    <property type="match status" value="1"/>
</dbReference>
<keyword evidence="4 6" id="KW-0807">Transducer</keyword>
<protein>
    <submittedName>
        <fullName evidence="11">Methyl-accepting chemotaxis protein</fullName>
    </submittedName>
</protein>
<sequence length="553" mass="61612">MNLGTRLFILFVSLLIVSTVVVGFSSYQKSKEMATSTIEDRLVREAELMGYIAENLKFVYISDDKYFMQQLEASVRSQQKKLKSDGITSNFLYIVNKEVKPFQVSKNSSPSLPKPIINKITKQKKGIIQEKLKGEEYTITFQEMKEINGIYVLLIPTNSYMDPVSQMAYFTFAVIGISIAVTAIVIALFVRTLTKPLNKLRNTMKEVRDGNLLDSAAMKTTIPEILSLHTSYNAMIGQMRTMLHELKETTKELEQTGDELKQSSGCALSSSHQLISAINIVKLGAEHTAASSENSVSRFKTMKNKMEELMQNMENVYCSSENMNFSARRGEKNMGDLISTIHKFENDFDHLTITIKQVKDYSMSITNLIGMVQGIAEQTKLLALNASIEAARAGESGKGFAVVANEVRNLAEQSKRATDEISQSITNMESMTASATQEFEQMLIKIKSNLLMANESKQSFDHLMNEITAVSGKLHGMQAELKDLEAILPQLEHSADNLSSVSQETLASSDEMLAASENQIKQMESTDNIGFKLNDLSKSLSSITNRFKVNKSA</sequence>
<comment type="subcellular location">
    <subcellularLocation>
        <location evidence="1">Cell membrane</location>
    </subcellularLocation>
</comment>
<comment type="similarity">
    <text evidence="5">Belongs to the methyl-accepting chemotaxis (MCP) protein family.</text>
</comment>
<evidence type="ECO:0000256" key="8">
    <source>
        <dbReference type="SAM" id="Phobius"/>
    </source>
</evidence>